<keyword evidence="1" id="KW-0472">Membrane</keyword>
<evidence type="ECO:0000256" key="1">
    <source>
        <dbReference type="SAM" id="Phobius"/>
    </source>
</evidence>
<dbReference type="OrthoDB" id="5429634at2759"/>
<dbReference type="PANTHER" id="PTHR35395">
    <property type="entry name" value="DUF6536 DOMAIN-CONTAINING PROTEIN"/>
    <property type="match status" value="1"/>
</dbReference>
<feature type="transmembrane region" description="Helical" evidence="1">
    <location>
        <begin position="296"/>
        <end position="318"/>
    </location>
</feature>
<sequence>MCYGSSSQAAQFQKLDVYEPAKESIIHIHGCPNVTVTSLIQFVATFDTLSSSTIVTQDFQQLQPSNESSYKDIWESTHTDRWITMDARECQTSIDKYKILSEYSNVLFLANITGALQNSSYYYELNATETLHHQLGVPWIGPGHGEFEQGPFEWPNTWLQSNFLQPDVSSPFWVEFYIPVSDSQGSTIELLPAHIESCLLQQAGSSTIEMLPELLLTVIVCNILKIIILILSLRLNFQPMVTIGDAIASFLDDPDSTTSGLAPLSVDVFRGGRKVSRRPWKVQARRYFHGVTRLRWILTLSLCFLFWAVLLIVIPVVIASDGLADWDVNPDYHNPFPVGNSLFTTILVANTPQVALSAIYVYYNALFTFMLVSAEFVAYSVNRKGLRVSKPEGEQRSTYFLSLPLKYSIPLGAGSMLLHWLLSQGFYIIQINVFSSDGTPERNSAQSLLGMICAPLPMIVETIVFTFMMMIPLLFSLQRYKSAIPFVGTDSIAISAACHPCDTRENLSIQKIQYGVIRELPSGECRVGFSSEQVTPLIPGQFYR</sequence>
<gene>
    <name evidence="2" type="ORF">GOMPHAMPRED_007974</name>
</gene>
<feature type="transmembrane region" description="Helical" evidence="1">
    <location>
        <begin position="407"/>
        <end position="429"/>
    </location>
</feature>
<protein>
    <submittedName>
        <fullName evidence="2">Uncharacterized protein</fullName>
    </submittedName>
</protein>
<feature type="transmembrane region" description="Helical" evidence="1">
    <location>
        <begin position="360"/>
        <end position="381"/>
    </location>
</feature>
<proteinExistence type="predicted"/>
<feature type="transmembrane region" description="Helical" evidence="1">
    <location>
        <begin position="449"/>
        <end position="475"/>
    </location>
</feature>
<dbReference type="EMBL" id="CAJPDQ010000008">
    <property type="protein sequence ID" value="CAF9913598.1"/>
    <property type="molecule type" value="Genomic_DNA"/>
</dbReference>
<comment type="caution">
    <text evidence="2">The sequence shown here is derived from an EMBL/GenBank/DDBJ whole genome shotgun (WGS) entry which is preliminary data.</text>
</comment>
<evidence type="ECO:0000313" key="2">
    <source>
        <dbReference type="EMBL" id="CAF9913598.1"/>
    </source>
</evidence>
<dbReference type="PANTHER" id="PTHR35395:SF1">
    <property type="entry name" value="DUF6536 DOMAIN-CONTAINING PROTEIN"/>
    <property type="match status" value="1"/>
</dbReference>
<keyword evidence="1" id="KW-0812">Transmembrane</keyword>
<dbReference type="Proteomes" id="UP000664169">
    <property type="component" value="Unassembled WGS sequence"/>
</dbReference>
<feature type="transmembrane region" description="Helical" evidence="1">
    <location>
        <begin position="214"/>
        <end position="233"/>
    </location>
</feature>
<evidence type="ECO:0000313" key="3">
    <source>
        <dbReference type="Proteomes" id="UP000664169"/>
    </source>
</evidence>
<dbReference type="AlphaFoldDB" id="A0A8H3ICR1"/>
<accession>A0A8H3ICR1</accession>
<name>A0A8H3ICR1_9LECA</name>
<reference evidence="2" key="1">
    <citation type="submission" date="2021-03" db="EMBL/GenBank/DDBJ databases">
        <authorList>
            <person name="Tagirdzhanova G."/>
        </authorList>
    </citation>
    <scope>NUCLEOTIDE SEQUENCE</scope>
</reference>
<keyword evidence="1" id="KW-1133">Transmembrane helix</keyword>
<keyword evidence="3" id="KW-1185">Reference proteome</keyword>
<organism evidence="2 3">
    <name type="scientific">Gomphillus americanus</name>
    <dbReference type="NCBI Taxonomy" id="1940652"/>
    <lineage>
        <taxon>Eukaryota</taxon>
        <taxon>Fungi</taxon>
        <taxon>Dikarya</taxon>
        <taxon>Ascomycota</taxon>
        <taxon>Pezizomycotina</taxon>
        <taxon>Lecanoromycetes</taxon>
        <taxon>OSLEUM clade</taxon>
        <taxon>Ostropomycetidae</taxon>
        <taxon>Ostropales</taxon>
        <taxon>Graphidaceae</taxon>
        <taxon>Gomphilloideae</taxon>
        <taxon>Gomphillus</taxon>
    </lineage>
</organism>